<dbReference type="PANTHER" id="PTHR47788:SF1">
    <property type="entry name" value="A-ADDING TRNA NUCLEOTIDYLTRANSFERASE"/>
    <property type="match status" value="1"/>
</dbReference>
<evidence type="ECO:0000256" key="12">
    <source>
        <dbReference type="SAM" id="MobiDB-lite"/>
    </source>
</evidence>
<dbReference type="GO" id="GO:0008033">
    <property type="term" value="P:tRNA processing"/>
    <property type="evidence" value="ECO:0007669"/>
    <property type="project" value="UniProtKB-KW"/>
</dbReference>
<dbReference type="InterPro" id="IPR043519">
    <property type="entry name" value="NT_sf"/>
</dbReference>
<keyword evidence="6 14" id="KW-0548">Nucleotidyltransferase</keyword>
<keyword evidence="14" id="KW-0378">Hydrolase</keyword>
<evidence type="ECO:0000259" key="13">
    <source>
        <dbReference type="Pfam" id="PF01743"/>
    </source>
</evidence>
<feature type="compositionally biased region" description="Gly residues" evidence="12">
    <location>
        <begin position="10"/>
        <end position="19"/>
    </location>
</feature>
<keyword evidence="7" id="KW-0479">Metal-binding</keyword>
<evidence type="ECO:0000313" key="14">
    <source>
        <dbReference type="EMBL" id="MBB5235228.1"/>
    </source>
</evidence>
<comment type="caution">
    <text evidence="14">The sequence shown here is derived from an EMBL/GenBank/DDBJ whole genome shotgun (WGS) entry which is preliminary data.</text>
</comment>
<evidence type="ECO:0000313" key="15">
    <source>
        <dbReference type="Proteomes" id="UP000525389"/>
    </source>
</evidence>
<keyword evidence="4 11" id="KW-0808">Transferase</keyword>
<dbReference type="Proteomes" id="UP000525389">
    <property type="component" value="Unassembled WGS sequence"/>
</dbReference>
<dbReference type="Gene3D" id="3.30.460.10">
    <property type="entry name" value="Beta Polymerase, domain 2"/>
    <property type="match status" value="1"/>
</dbReference>
<evidence type="ECO:0000256" key="2">
    <source>
        <dbReference type="ARBA" id="ARBA00007265"/>
    </source>
</evidence>
<evidence type="ECO:0000256" key="3">
    <source>
        <dbReference type="ARBA" id="ARBA00022555"/>
    </source>
</evidence>
<dbReference type="Pfam" id="PF01743">
    <property type="entry name" value="PolyA_pol"/>
    <property type="match status" value="1"/>
</dbReference>
<dbReference type="Gene3D" id="1.10.3090.10">
    <property type="entry name" value="cca-adding enzyme, domain 2"/>
    <property type="match status" value="1"/>
</dbReference>
<dbReference type="SUPFAM" id="SSF81891">
    <property type="entry name" value="Poly A polymerase C-terminal region-like"/>
    <property type="match status" value="1"/>
</dbReference>
<comment type="similarity">
    <text evidence="2 11">Belongs to the tRNA nucleotidyltransferase/poly(A) polymerase family.</text>
</comment>
<keyword evidence="10 11" id="KW-0694">RNA-binding</keyword>
<dbReference type="GO" id="GO:0046872">
    <property type="term" value="F:metal ion binding"/>
    <property type="evidence" value="ECO:0007669"/>
    <property type="project" value="UniProtKB-KW"/>
</dbReference>
<name>A0A7W8GGU3_9DEIO</name>
<dbReference type="CDD" id="cd05398">
    <property type="entry name" value="NT_ClassII-CCAase"/>
    <property type="match status" value="1"/>
</dbReference>
<protein>
    <submittedName>
        <fullName evidence="14">tRNA nucleotidyltransferase (CCA-adding enzyme)</fullName>
        <ecNumber evidence="14">2.7.7.72</ecNumber>
        <ecNumber evidence="14">3.1.3.-</ecNumber>
        <ecNumber evidence="14">3.1.4.-</ecNumber>
    </submittedName>
</protein>
<feature type="region of interest" description="Disordered" evidence="12">
    <location>
        <begin position="1"/>
        <end position="21"/>
    </location>
</feature>
<sequence>MQLPSSNGRPGPGGRGAAGAWGNLQPGDRAWLMGLAARAAPGARVALVGGAVRDALLGAAPLDLDVVVEGQDAGALAAASGLPHLIHPAFGNATVTLPDGRRADLVRARRESYPVPGQNPWPVPGTLADDLARRDFGLNALALEVGPGGPGALLEVPGGLADLEARTLRPLHPRSLHEDASRLVRAARLAARLDLSAHPELRRQVPAALAMAGRTPRLHAELRLLLHEPRPGRAARRLEGWGAGALLPAGALPRLEALDARQDAGLPVPPQIYAAALLSAAPDPAALAGRLGLGEKAAALLARALGDGPASPGSPEGVLRGLLRPRAYPALTGRDVLALGVPPGPAVGAALAHLAARRRSGEVRSPEEERAALAAYLCGADLGP</sequence>
<dbReference type="GO" id="GO:0016787">
    <property type="term" value="F:hydrolase activity"/>
    <property type="evidence" value="ECO:0007669"/>
    <property type="project" value="UniProtKB-KW"/>
</dbReference>
<dbReference type="SUPFAM" id="SSF81301">
    <property type="entry name" value="Nucleotidyltransferase"/>
    <property type="match status" value="1"/>
</dbReference>
<comment type="cofactor">
    <cofactor evidence="1">
        <name>Mg(2+)</name>
        <dbReference type="ChEBI" id="CHEBI:18420"/>
    </cofactor>
</comment>
<dbReference type="EC" id="3.1.3.-" evidence="14"/>
<dbReference type="EC" id="2.7.7.72" evidence="14"/>
<dbReference type="InterPro" id="IPR002646">
    <property type="entry name" value="PolA_pol_head_dom"/>
</dbReference>
<evidence type="ECO:0000256" key="9">
    <source>
        <dbReference type="ARBA" id="ARBA00022842"/>
    </source>
</evidence>
<evidence type="ECO:0000256" key="7">
    <source>
        <dbReference type="ARBA" id="ARBA00022723"/>
    </source>
</evidence>
<dbReference type="InterPro" id="IPR052390">
    <property type="entry name" value="tRNA_nt/polyA_polymerase"/>
</dbReference>
<evidence type="ECO:0000256" key="5">
    <source>
        <dbReference type="ARBA" id="ARBA00022694"/>
    </source>
</evidence>
<evidence type="ECO:0000256" key="6">
    <source>
        <dbReference type="ARBA" id="ARBA00022695"/>
    </source>
</evidence>
<keyword evidence="5" id="KW-0819">tRNA processing</keyword>
<keyword evidence="3" id="KW-0820">tRNA-binding</keyword>
<accession>A0A7W8GGU3</accession>
<dbReference type="EC" id="3.1.4.-" evidence="14"/>
<dbReference type="RefSeq" id="WP_184030124.1">
    <property type="nucleotide sequence ID" value="NZ_JACHFN010000010.1"/>
</dbReference>
<dbReference type="EMBL" id="JACHFN010000010">
    <property type="protein sequence ID" value="MBB5235228.1"/>
    <property type="molecule type" value="Genomic_DNA"/>
</dbReference>
<evidence type="ECO:0000256" key="1">
    <source>
        <dbReference type="ARBA" id="ARBA00001946"/>
    </source>
</evidence>
<proteinExistence type="inferred from homology"/>
<gene>
    <name evidence="14" type="ORF">HNQ09_002680</name>
</gene>
<dbReference type="GO" id="GO:0004810">
    <property type="term" value="F:CCA tRNA nucleotidyltransferase activity"/>
    <property type="evidence" value="ECO:0007669"/>
    <property type="project" value="UniProtKB-EC"/>
</dbReference>
<dbReference type="GO" id="GO:0000166">
    <property type="term" value="F:nucleotide binding"/>
    <property type="evidence" value="ECO:0007669"/>
    <property type="project" value="UniProtKB-KW"/>
</dbReference>
<keyword evidence="8" id="KW-0547">Nucleotide-binding</keyword>
<evidence type="ECO:0000256" key="10">
    <source>
        <dbReference type="ARBA" id="ARBA00022884"/>
    </source>
</evidence>
<feature type="domain" description="Poly A polymerase head" evidence="13">
    <location>
        <begin position="47"/>
        <end position="169"/>
    </location>
</feature>
<organism evidence="14 15">
    <name type="scientific">Deinococcus budaensis</name>
    <dbReference type="NCBI Taxonomy" id="1665626"/>
    <lineage>
        <taxon>Bacteria</taxon>
        <taxon>Thermotogati</taxon>
        <taxon>Deinococcota</taxon>
        <taxon>Deinococci</taxon>
        <taxon>Deinococcales</taxon>
        <taxon>Deinococcaceae</taxon>
        <taxon>Deinococcus</taxon>
    </lineage>
</organism>
<evidence type="ECO:0000256" key="4">
    <source>
        <dbReference type="ARBA" id="ARBA00022679"/>
    </source>
</evidence>
<evidence type="ECO:0000256" key="11">
    <source>
        <dbReference type="RuleBase" id="RU003953"/>
    </source>
</evidence>
<dbReference type="GO" id="GO:0000049">
    <property type="term" value="F:tRNA binding"/>
    <property type="evidence" value="ECO:0007669"/>
    <property type="project" value="UniProtKB-KW"/>
</dbReference>
<dbReference type="AlphaFoldDB" id="A0A7W8GGU3"/>
<keyword evidence="15" id="KW-1185">Reference proteome</keyword>
<reference evidence="14 15" key="1">
    <citation type="submission" date="2020-08" db="EMBL/GenBank/DDBJ databases">
        <title>Genomic Encyclopedia of Type Strains, Phase IV (KMG-IV): sequencing the most valuable type-strain genomes for metagenomic binning, comparative biology and taxonomic classification.</title>
        <authorList>
            <person name="Goeker M."/>
        </authorList>
    </citation>
    <scope>NUCLEOTIDE SEQUENCE [LARGE SCALE GENOMIC DNA]</scope>
    <source>
        <strain evidence="14 15">DSM 101791</strain>
    </source>
</reference>
<evidence type="ECO:0000256" key="8">
    <source>
        <dbReference type="ARBA" id="ARBA00022741"/>
    </source>
</evidence>
<dbReference type="PANTHER" id="PTHR47788">
    <property type="entry name" value="POLYA POLYMERASE"/>
    <property type="match status" value="1"/>
</dbReference>
<keyword evidence="9" id="KW-0460">Magnesium</keyword>